<keyword evidence="5" id="KW-0479">Metal-binding</keyword>
<keyword evidence="4" id="KW-0808">Transferase</keyword>
<comment type="cofactor">
    <cofactor evidence="1">
        <name>Zn(2+)</name>
        <dbReference type="ChEBI" id="CHEBI:29105"/>
    </cofactor>
</comment>
<evidence type="ECO:0000256" key="3">
    <source>
        <dbReference type="ARBA" id="ARBA00022602"/>
    </source>
</evidence>
<evidence type="ECO:0000256" key="9">
    <source>
        <dbReference type="ARBA" id="ARBA00032766"/>
    </source>
</evidence>
<dbReference type="Proteomes" id="UP001642409">
    <property type="component" value="Unassembled WGS sequence"/>
</dbReference>
<gene>
    <name evidence="11" type="ORF">HINF_LOCUS47785</name>
</gene>
<keyword evidence="7" id="KW-0862">Zinc</keyword>
<protein>
    <recommendedName>
        <fullName evidence="8">Geranylgeranyl transferase type II subunit beta</fullName>
    </recommendedName>
    <alternativeName>
        <fullName evidence="9">Type II protein geranyl-geranyltransferase subunit beta</fullName>
    </alternativeName>
</protein>
<comment type="caution">
    <text evidence="11">The sequence shown here is derived from an EMBL/GenBank/DDBJ whole genome shotgun (WGS) entry which is preliminary data.</text>
</comment>
<reference evidence="11 12" key="1">
    <citation type="submission" date="2024-07" db="EMBL/GenBank/DDBJ databases">
        <authorList>
            <person name="Akdeniz Z."/>
        </authorList>
    </citation>
    <scope>NUCLEOTIDE SEQUENCE [LARGE SCALE GENOMIC DNA]</scope>
</reference>
<dbReference type="InterPro" id="IPR008930">
    <property type="entry name" value="Terpenoid_cyclase/PrenylTrfase"/>
</dbReference>
<dbReference type="PANTHER" id="PTHR11774">
    <property type="entry name" value="GERANYLGERANYL TRANSFERASE TYPE BETA SUBUNIT"/>
    <property type="match status" value="1"/>
</dbReference>
<evidence type="ECO:0000256" key="1">
    <source>
        <dbReference type="ARBA" id="ARBA00001947"/>
    </source>
</evidence>
<keyword evidence="3" id="KW-0637">Prenyltransferase</keyword>
<dbReference type="EMBL" id="CAXDID020000216">
    <property type="protein sequence ID" value="CAL6057895.1"/>
    <property type="molecule type" value="Genomic_DNA"/>
</dbReference>
<dbReference type="InterPro" id="IPR045089">
    <property type="entry name" value="PGGT1B-like"/>
</dbReference>
<evidence type="ECO:0000256" key="8">
    <source>
        <dbReference type="ARBA" id="ARBA00030816"/>
    </source>
</evidence>
<evidence type="ECO:0000256" key="4">
    <source>
        <dbReference type="ARBA" id="ARBA00022679"/>
    </source>
</evidence>
<dbReference type="Gene3D" id="1.50.10.20">
    <property type="match status" value="1"/>
</dbReference>
<evidence type="ECO:0000256" key="7">
    <source>
        <dbReference type="ARBA" id="ARBA00022833"/>
    </source>
</evidence>
<evidence type="ECO:0000256" key="2">
    <source>
        <dbReference type="ARBA" id="ARBA00010497"/>
    </source>
</evidence>
<dbReference type="Pfam" id="PF00432">
    <property type="entry name" value="Prenyltrans"/>
    <property type="match status" value="1"/>
</dbReference>
<evidence type="ECO:0000313" key="12">
    <source>
        <dbReference type="Proteomes" id="UP001642409"/>
    </source>
</evidence>
<dbReference type="SUPFAM" id="SSF48239">
    <property type="entry name" value="Terpenoid cyclases/Protein prenyltransferases"/>
    <property type="match status" value="1"/>
</dbReference>
<dbReference type="PANTHER" id="PTHR11774:SF11">
    <property type="entry name" value="GERANYLGERANYL TRANSFERASE TYPE-2 SUBUNIT BETA"/>
    <property type="match status" value="1"/>
</dbReference>
<accession>A0ABP1KB36</accession>
<keyword evidence="12" id="KW-1185">Reference proteome</keyword>
<evidence type="ECO:0000256" key="5">
    <source>
        <dbReference type="ARBA" id="ARBA00022723"/>
    </source>
</evidence>
<name>A0ABP1KB36_9EUKA</name>
<keyword evidence="6" id="KW-0677">Repeat</keyword>
<proteinExistence type="inferred from homology"/>
<evidence type="ECO:0000313" key="11">
    <source>
        <dbReference type="EMBL" id="CAL6057895.1"/>
    </source>
</evidence>
<organism evidence="11 12">
    <name type="scientific">Hexamita inflata</name>
    <dbReference type="NCBI Taxonomy" id="28002"/>
    <lineage>
        <taxon>Eukaryota</taxon>
        <taxon>Metamonada</taxon>
        <taxon>Diplomonadida</taxon>
        <taxon>Hexamitidae</taxon>
        <taxon>Hexamitinae</taxon>
        <taxon>Hexamita</taxon>
    </lineage>
</organism>
<sequence>MDYEKVFEYIKYVFDDVNDEFKTAQYMKMFSLHMITSTASVLGMIDRLPKQPILDFVMSCYDERTKLFSAYFGGDGHILYTFNALTTLLTLNSLDLVKEIAFDLKSGIQALQHEFGYYGDLILFELDSRFTMSAVGSLYILKNHFKNQTLFLSESEQTHILTALLNQMNPDGGFGASIGQESHAANLYCALGSIKMMNKLSHIPSLVMNKIRFYLIQRQTASGGFNGRPEKQQDTCYVNWCGVPLKILGLKFAEEQLKKFVLSCQDGGFADRPEDEVDLFHTHFCCLYLMEDKVERVLSGSSRGMGLRLFGLSKLLINSSICMLTNNGQFVGPVRTVRDNQTNISETES</sequence>
<feature type="domain" description="Prenyltransferase alpha-alpha toroid" evidence="10">
    <location>
        <begin position="3"/>
        <end position="287"/>
    </location>
</feature>
<dbReference type="InterPro" id="IPR001330">
    <property type="entry name" value="Prenyltrans"/>
</dbReference>
<evidence type="ECO:0000256" key="6">
    <source>
        <dbReference type="ARBA" id="ARBA00022737"/>
    </source>
</evidence>
<evidence type="ECO:0000259" key="10">
    <source>
        <dbReference type="Pfam" id="PF00432"/>
    </source>
</evidence>
<comment type="similarity">
    <text evidence="2">Belongs to the protein prenyltransferase subunit beta family.</text>
</comment>